<reference evidence="2 3" key="1">
    <citation type="submission" date="2024-10" db="EMBL/GenBank/DDBJ databases">
        <authorList>
            <person name="Kim D."/>
        </authorList>
    </citation>
    <scope>NUCLEOTIDE SEQUENCE [LARGE SCALE GENOMIC DNA]</scope>
    <source>
        <strain evidence="2">BH-2024</strain>
    </source>
</reference>
<dbReference type="EMBL" id="JBICBT010000288">
    <property type="protein sequence ID" value="KAL3118252.1"/>
    <property type="molecule type" value="Genomic_DNA"/>
</dbReference>
<evidence type="ECO:0000313" key="2">
    <source>
        <dbReference type="EMBL" id="KAL3118252.1"/>
    </source>
</evidence>
<organism evidence="2 3">
    <name type="scientific">Heterodera trifolii</name>
    <dbReference type="NCBI Taxonomy" id="157864"/>
    <lineage>
        <taxon>Eukaryota</taxon>
        <taxon>Metazoa</taxon>
        <taxon>Ecdysozoa</taxon>
        <taxon>Nematoda</taxon>
        <taxon>Chromadorea</taxon>
        <taxon>Rhabditida</taxon>
        <taxon>Tylenchina</taxon>
        <taxon>Tylenchomorpha</taxon>
        <taxon>Tylenchoidea</taxon>
        <taxon>Heteroderidae</taxon>
        <taxon>Heteroderinae</taxon>
        <taxon>Heterodera</taxon>
    </lineage>
</organism>
<accession>A0ABD2LSP1</accession>
<comment type="caution">
    <text evidence="2">The sequence shown here is derived from an EMBL/GenBank/DDBJ whole genome shotgun (WGS) entry which is preliminary data.</text>
</comment>
<feature type="compositionally biased region" description="Basic and acidic residues" evidence="1">
    <location>
        <begin position="104"/>
        <end position="116"/>
    </location>
</feature>
<sequence>MCICATSARGRCAKNGCDWFLYLRQSVPLYILSWSAVSPTNSLPTETVPFGPDVNEVPELGHNRHDQVVEVVEDAVSAAYSSDHEFENCEEAINDYWQRYREGKEYRERKKEEKMKKTGQRKRKMAEMVSAAGENEQKEEQQEKNGAEKGLQQQPPVNADT</sequence>
<proteinExistence type="predicted"/>
<feature type="compositionally biased region" description="Polar residues" evidence="1">
    <location>
        <begin position="151"/>
        <end position="161"/>
    </location>
</feature>
<dbReference type="Proteomes" id="UP001620626">
    <property type="component" value="Unassembled WGS sequence"/>
</dbReference>
<feature type="compositionally biased region" description="Basic and acidic residues" evidence="1">
    <location>
        <begin position="135"/>
        <end position="147"/>
    </location>
</feature>
<evidence type="ECO:0000313" key="3">
    <source>
        <dbReference type="Proteomes" id="UP001620626"/>
    </source>
</evidence>
<name>A0ABD2LSP1_9BILA</name>
<gene>
    <name evidence="2" type="ORF">niasHT_008807</name>
</gene>
<dbReference type="AlphaFoldDB" id="A0ABD2LSP1"/>
<protein>
    <submittedName>
        <fullName evidence="2">Uncharacterized protein</fullName>
    </submittedName>
</protein>
<feature type="region of interest" description="Disordered" evidence="1">
    <location>
        <begin position="104"/>
        <end position="161"/>
    </location>
</feature>
<evidence type="ECO:0000256" key="1">
    <source>
        <dbReference type="SAM" id="MobiDB-lite"/>
    </source>
</evidence>
<keyword evidence="3" id="KW-1185">Reference proteome</keyword>